<dbReference type="AlphaFoldDB" id="A0A9D4JD56"/>
<reference evidence="1" key="2">
    <citation type="submission" date="2020-11" db="EMBL/GenBank/DDBJ databases">
        <authorList>
            <person name="McCartney M.A."/>
            <person name="Auch B."/>
            <person name="Kono T."/>
            <person name="Mallez S."/>
            <person name="Becker A."/>
            <person name="Gohl D.M."/>
            <person name="Silverstein K.A.T."/>
            <person name="Koren S."/>
            <person name="Bechman K.B."/>
            <person name="Herman A."/>
            <person name="Abrahante J.E."/>
            <person name="Garbe J."/>
        </authorList>
    </citation>
    <scope>NUCLEOTIDE SEQUENCE</scope>
    <source>
        <strain evidence="1">Duluth1</strain>
        <tissue evidence="1">Whole animal</tissue>
    </source>
</reference>
<gene>
    <name evidence="1" type="ORF">DPMN_136968</name>
</gene>
<evidence type="ECO:0000313" key="1">
    <source>
        <dbReference type="EMBL" id="KAH3808611.1"/>
    </source>
</evidence>
<dbReference type="Proteomes" id="UP000828390">
    <property type="component" value="Unassembled WGS sequence"/>
</dbReference>
<proteinExistence type="predicted"/>
<protein>
    <submittedName>
        <fullName evidence="1">Uncharacterized protein</fullName>
    </submittedName>
</protein>
<comment type="caution">
    <text evidence="1">The sequence shown here is derived from an EMBL/GenBank/DDBJ whole genome shotgun (WGS) entry which is preliminary data.</text>
</comment>
<accession>A0A9D4JD56</accession>
<keyword evidence="2" id="KW-1185">Reference proteome</keyword>
<sequence>MCWNRILKAFANSFDPDETPQNVVSHQDPNCIKAIAFKLGTLTYYHDGTGQANPKIEKVIKKWTDVKTHNNHV</sequence>
<evidence type="ECO:0000313" key="2">
    <source>
        <dbReference type="Proteomes" id="UP000828390"/>
    </source>
</evidence>
<dbReference type="EMBL" id="JAIWYP010000006">
    <property type="protein sequence ID" value="KAH3808611.1"/>
    <property type="molecule type" value="Genomic_DNA"/>
</dbReference>
<organism evidence="1 2">
    <name type="scientific">Dreissena polymorpha</name>
    <name type="common">Zebra mussel</name>
    <name type="synonym">Mytilus polymorpha</name>
    <dbReference type="NCBI Taxonomy" id="45954"/>
    <lineage>
        <taxon>Eukaryota</taxon>
        <taxon>Metazoa</taxon>
        <taxon>Spiralia</taxon>
        <taxon>Lophotrochozoa</taxon>
        <taxon>Mollusca</taxon>
        <taxon>Bivalvia</taxon>
        <taxon>Autobranchia</taxon>
        <taxon>Heteroconchia</taxon>
        <taxon>Euheterodonta</taxon>
        <taxon>Imparidentia</taxon>
        <taxon>Neoheterodontei</taxon>
        <taxon>Myida</taxon>
        <taxon>Dreissenoidea</taxon>
        <taxon>Dreissenidae</taxon>
        <taxon>Dreissena</taxon>
    </lineage>
</organism>
<reference evidence="1" key="1">
    <citation type="journal article" date="2019" name="bioRxiv">
        <title>The Genome of the Zebra Mussel, Dreissena polymorpha: A Resource for Invasive Species Research.</title>
        <authorList>
            <person name="McCartney M.A."/>
            <person name="Auch B."/>
            <person name="Kono T."/>
            <person name="Mallez S."/>
            <person name="Zhang Y."/>
            <person name="Obille A."/>
            <person name="Becker A."/>
            <person name="Abrahante J.E."/>
            <person name="Garbe J."/>
            <person name="Badalamenti J.P."/>
            <person name="Herman A."/>
            <person name="Mangelson H."/>
            <person name="Liachko I."/>
            <person name="Sullivan S."/>
            <person name="Sone E.D."/>
            <person name="Koren S."/>
            <person name="Silverstein K.A.T."/>
            <person name="Beckman K.B."/>
            <person name="Gohl D.M."/>
        </authorList>
    </citation>
    <scope>NUCLEOTIDE SEQUENCE</scope>
    <source>
        <strain evidence="1">Duluth1</strain>
        <tissue evidence="1">Whole animal</tissue>
    </source>
</reference>
<name>A0A9D4JD56_DREPO</name>